<name>A0A4S8KHX6_MUSBA</name>
<keyword evidence="2" id="KW-1185">Reference proteome</keyword>
<evidence type="ECO:0000313" key="1">
    <source>
        <dbReference type="EMBL" id="THU74911.1"/>
    </source>
</evidence>
<proteinExistence type="predicted"/>
<dbReference type="AlphaFoldDB" id="A0A4S8KHX6"/>
<organism evidence="1 2">
    <name type="scientific">Musa balbisiana</name>
    <name type="common">Banana</name>
    <dbReference type="NCBI Taxonomy" id="52838"/>
    <lineage>
        <taxon>Eukaryota</taxon>
        <taxon>Viridiplantae</taxon>
        <taxon>Streptophyta</taxon>
        <taxon>Embryophyta</taxon>
        <taxon>Tracheophyta</taxon>
        <taxon>Spermatophyta</taxon>
        <taxon>Magnoliopsida</taxon>
        <taxon>Liliopsida</taxon>
        <taxon>Zingiberales</taxon>
        <taxon>Musaceae</taxon>
        <taxon>Musa</taxon>
    </lineage>
</organism>
<dbReference type="Proteomes" id="UP000317650">
    <property type="component" value="Chromosome 4"/>
</dbReference>
<dbReference type="EMBL" id="PYDT01000001">
    <property type="protein sequence ID" value="THU74911.1"/>
    <property type="molecule type" value="Genomic_DNA"/>
</dbReference>
<reference evidence="1 2" key="1">
    <citation type="journal article" date="2019" name="Nat. Plants">
        <title>Genome sequencing of Musa balbisiana reveals subgenome evolution and function divergence in polyploid bananas.</title>
        <authorList>
            <person name="Yao X."/>
        </authorList>
    </citation>
    <scope>NUCLEOTIDE SEQUENCE [LARGE SCALE GENOMIC DNA]</scope>
    <source>
        <strain evidence="2">cv. DH-PKW</strain>
        <tissue evidence="1">Leaves</tissue>
    </source>
</reference>
<sequence length="163" mass="17734">MGVHLLGPPASLDVRFPSPSSIYRVYHSPLLLLLSPSPFSSCSSKFPPSQRPHLLFLFQVGIPPRLWPKLLEVKKMHLDTHSSSEMLPSKAALEKAAPHSISATGCDVCLTLVLGHGTHDQLCDAVHENLLNSDPEFNTVGQISTLSLQEKGRSQGTSSYARV</sequence>
<accession>A0A4S8KHX6</accession>
<evidence type="ECO:0000313" key="2">
    <source>
        <dbReference type="Proteomes" id="UP000317650"/>
    </source>
</evidence>
<comment type="caution">
    <text evidence="1">The sequence shown here is derived from an EMBL/GenBank/DDBJ whole genome shotgun (WGS) entry which is preliminary data.</text>
</comment>
<gene>
    <name evidence="1" type="ORF">C4D60_Mb04t38390</name>
</gene>
<protein>
    <submittedName>
        <fullName evidence="1">Uncharacterized protein</fullName>
    </submittedName>
</protein>